<name>A0A011UWE4_9HYPH</name>
<dbReference type="GO" id="GO:0008234">
    <property type="term" value="F:cysteine-type peptidase activity"/>
    <property type="evidence" value="ECO:0007669"/>
    <property type="project" value="UniProtKB-KW"/>
</dbReference>
<protein>
    <submittedName>
        <fullName evidence="7">NlpC/P60 family protein</fullName>
    </submittedName>
    <submittedName>
        <fullName evidence="6">Peptidase P60</fullName>
    </submittedName>
</protein>
<accession>A0A011UWE4</accession>
<dbReference type="SUPFAM" id="SSF54001">
    <property type="entry name" value="Cysteine proteinases"/>
    <property type="match status" value="1"/>
</dbReference>
<dbReference type="InterPro" id="IPR051794">
    <property type="entry name" value="PG_Endopeptidase_C40"/>
</dbReference>
<feature type="domain" description="NlpC/P60" evidence="5">
    <location>
        <begin position="161"/>
        <end position="286"/>
    </location>
</feature>
<reference evidence="6 8" key="1">
    <citation type="submission" date="2014-02" db="EMBL/GenBank/DDBJ databases">
        <title>Aquamicrobium defluvii Genome sequencing.</title>
        <authorList>
            <person name="Wang X."/>
        </authorList>
    </citation>
    <scope>NUCLEOTIDE SEQUENCE [LARGE SCALE GENOMIC DNA]</scope>
    <source>
        <strain evidence="6 8">W13Z1</strain>
    </source>
</reference>
<reference evidence="7 9" key="2">
    <citation type="submission" date="2019-03" db="EMBL/GenBank/DDBJ databases">
        <title>Genomic Encyclopedia of Type Strains, Phase IV (KMG-IV): sequencing the most valuable type-strain genomes for metagenomic binning, comparative biology and taxonomic classification.</title>
        <authorList>
            <person name="Goeker M."/>
        </authorList>
    </citation>
    <scope>NUCLEOTIDE SEQUENCE [LARGE SCALE GENOMIC DNA]</scope>
    <source>
        <strain evidence="7 9">DSM 11603</strain>
    </source>
</reference>
<dbReference type="PATRIC" id="fig|69279.3.peg.642"/>
<evidence type="ECO:0000313" key="6">
    <source>
        <dbReference type="EMBL" id="EXL10213.1"/>
    </source>
</evidence>
<dbReference type="Gene3D" id="2.30.30.40">
    <property type="entry name" value="SH3 Domains"/>
    <property type="match status" value="1"/>
</dbReference>
<dbReference type="PANTHER" id="PTHR47359">
    <property type="entry name" value="PEPTIDOGLYCAN DL-ENDOPEPTIDASE CWLO"/>
    <property type="match status" value="1"/>
</dbReference>
<keyword evidence="2" id="KW-0645">Protease</keyword>
<proteinExistence type="inferred from homology"/>
<dbReference type="Gene3D" id="3.90.1720.10">
    <property type="entry name" value="endopeptidase domain like (from Nostoc punctiforme)"/>
    <property type="match status" value="1"/>
</dbReference>
<dbReference type="eggNOG" id="COG0791">
    <property type="taxonomic scope" value="Bacteria"/>
</dbReference>
<dbReference type="Proteomes" id="UP000294958">
    <property type="component" value="Unassembled WGS sequence"/>
</dbReference>
<dbReference type="InterPro" id="IPR000064">
    <property type="entry name" value="NLP_P60_dom"/>
</dbReference>
<evidence type="ECO:0000256" key="2">
    <source>
        <dbReference type="ARBA" id="ARBA00022670"/>
    </source>
</evidence>
<dbReference type="EMBL" id="SNZF01000019">
    <property type="protein sequence ID" value="TDR33742.1"/>
    <property type="molecule type" value="Genomic_DNA"/>
</dbReference>
<gene>
    <name evidence="6" type="ORF">BG36_08670</name>
    <name evidence="7" type="ORF">DES43_11928</name>
</gene>
<sequence length="286" mass="30665">MTIRDSRLHAFRPDLADMRLEGQVEAGRFVQGKPARISVAVADVLTAPRADAGVNTQFLFGDDVLVYEVANGWAWVQAERDGYVGYVREAEIGQRGAAPTHLVCVPRTFVYPGPDLRFARAGTLSLGSAVTVVGAAETRGTNYALLADGKALIARHLVPLGQYAPDYVAVAETLLGTPYLWGGVSGFGIDCSGLVQLAMRMAGRDVLRDSDMQAAGLGEAFDPGADHAGLRRGDLVFWKGHVAIMTDGRDMIHANGHTMTVAREGLHEAIARIGYLYGTPTGFRRP</sequence>
<evidence type="ECO:0000313" key="8">
    <source>
        <dbReference type="Proteomes" id="UP000019849"/>
    </source>
</evidence>
<dbReference type="Proteomes" id="UP000019849">
    <property type="component" value="Unassembled WGS sequence"/>
</dbReference>
<dbReference type="InterPro" id="IPR038765">
    <property type="entry name" value="Papain-like_cys_pep_sf"/>
</dbReference>
<evidence type="ECO:0000256" key="3">
    <source>
        <dbReference type="ARBA" id="ARBA00022801"/>
    </source>
</evidence>
<comment type="caution">
    <text evidence="6">The sequence shown here is derived from an EMBL/GenBank/DDBJ whole genome shotgun (WGS) entry which is preliminary data.</text>
</comment>
<evidence type="ECO:0000313" key="9">
    <source>
        <dbReference type="Proteomes" id="UP000294958"/>
    </source>
</evidence>
<evidence type="ECO:0000256" key="4">
    <source>
        <dbReference type="ARBA" id="ARBA00022807"/>
    </source>
</evidence>
<dbReference type="PROSITE" id="PS51935">
    <property type="entry name" value="NLPC_P60"/>
    <property type="match status" value="1"/>
</dbReference>
<organism evidence="6 8">
    <name type="scientific">Aquamicrobium defluvii</name>
    <dbReference type="NCBI Taxonomy" id="69279"/>
    <lineage>
        <taxon>Bacteria</taxon>
        <taxon>Pseudomonadati</taxon>
        <taxon>Pseudomonadota</taxon>
        <taxon>Alphaproteobacteria</taxon>
        <taxon>Hyphomicrobiales</taxon>
        <taxon>Phyllobacteriaceae</taxon>
        <taxon>Aquamicrobium</taxon>
    </lineage>
</organism>
<dbReference type="HOGENOM" id="CLU_016043_13_3_5"/>
<dbReference type="AlphaFoldDB" id="A0A011UWE4"/>
<keyword evidence="9" id="KW-1185">Reference proteome</keyword>
<dbReference type="EMBL" id="JENY01000002">
    <property type="protein sequence ID" value="EXL10213.1"/>
    <property type="molecule type" value="Genomic_DNA"/>
</dbReference>
<dbReference type="OrthoDB" id="9813368at2"/>
<dbReference type="Pfam" id="PF00877">
    <property type="entry name" value="NLPC_P60"/>
    <property type="match status" value="1"/>
</dbReference>
<dbReference type="PANTHER" id="PTHR47359:SF3">
    <property type="entry name" value="NLP_P60 DOMAIN-CONTAINING PROTEIN-RELATED"/>
    <property type="match status" value="1"/>
</dbReference>
<keyword evidence="3" id="KW-0378">Hydrolase</keyword>
<evidence type="ECO:0000259" key="5">
    <source>
        <dbReference type="PROSITE" id="PS51935"/>
    </source>
</evidence>
<dbReference type="GO" id="GO:0006508">
    <property type="term" value="P:proteolysis"/>
    <property type="evidence" value="ECO:0007669"/>
    <property type="project" value="UniProtKB-KW"/>
</dbReference>
<comment type="similarity">
    <text evidence="1">Belongs to the peptidase C40 family.</text>
</comment>
<keyword evidence="4" id="KW-0788">Thiol protease</keyword>
<dbReference type="STRING" id="69279.BG36_08670"/>
<evidence type="ECO:0000313" key="7">
    <source>
        <dbReference type="EMBL" id="TDR33742.1"/>
    </source>
</evidence>
<dbReference type="InterPro" id="IPR041382">
    <property type="entry name" value="SH3_16"/>
</dbReference>
<dbReference type="Pfam" id="PF18348">
    <property type="entry name" value="SH3_16"/>
    <property type="match status" value="1"/>
</dbReference>
<evidence type="ECO:0000256" key="1">
    <source>
        <dbReference type="ARBA" id="ARBA00007074"/>
    </source>
</evidence>